<reference evidence="1" key="1">
    <citation type="submission" date="2018-05" db="EMBL/GenBank/DDBJ databases">
        <authorList>
            <person name="Lanie J.A."/>
            <person name="Ng W.-L."/>
            <person name="Kazmierczak K.M."/>
            <person name="Andrzejewski T.M."/>
            <person name="Davidsen T.M."/>
            <person name="Wayne K.J."/>
            <person name="Tettelin H."/>
            <person name="Glass J.I."/>
            <person name="Rusch D."/>
            <person name="Podicherti R."/>
            <person name="Tsui H.-C.T."/>
            <person name="Winkler M.E."/>
        </authorList>
    </citation>
    <scope>NUCLEOTIDE SEQUENCE</scope>
</reference>
<accession>A0A383E6A7</accession>
<dbReference type="SUPFAM" id="SSF52058">
    <property type="entry name" value="L domain-like"/>
    <property type="match status" value="1"/>
</dbReference>
<dbReference type="AlphaFoldDB" id="A0A383E6A7"/>
<dbReference type="EMBL" id="UINC01222716">
    <property type="protein sequence ID" value="SVE51618.1"/>
    <property type="molecule type" value="Genomic_DNA"/>
</dbReference>
<feature type="non-terminal residue" evidence="1">
    <location>
        <position position="1"/>
    </location>
</feature>
<dbReference type="Gene3D" id="3.80.10.10">
    <property type="entry name" value="Ribonuclease Inhibitor"/>
    <property type="match status" value="1"/>
</dbReference>
<proteinExistence type="predicted"/>
<dbReference type="InterPro" id="IPR032675">
    <property type="entry name" value="LRR_dom_sf"/>
</dbReference>
<sequence>ICLGSALFGCDGACCAGVTGNVCAETDECGTCDNDSSNDCVQDCAGIFGGEAVIDNCGTCAGGTTGITPNEGTTPDGLYSCSDITLLVNAGLCTDSDNCAALTCPTLLWDGINLKGFDFAACGINSVPNYVIDFDINTLNLSDNSFNNFPENIIDMSTLENIDLRFNLIGSIPSSVCTLTANPCTVDIRDNLIFDCSQIPDCGNSGSITCE</sequence>
<protein>
    <submittedName>
        <fullName evidence="1">Uncharacterized protein</fullName>
    </submittedName>
</protein>
<evidence type="ECO:0000313" key="1">
    <source>
        <dbReference type="EMBL" id="SVE51618.1"/>
    </source>
</evidence>
<organism evidence="1">
    <name type="scientific">marine metagenome</name>
    <dbReference type="NCBI Taxonomy" id="408172"/>
    <lineage>
        <taxon>unclassified sequences</taxon>
        <taxon>metagenomes</taxon>
        <taxon>ecological metagenomes</taxon>
    </lineage>
</organism>
<gene>
    <name evidence="1" type="ORF">METZ01_LOCUS504472</name>
</gene>
<name>A0A383E6A7_9ZZZZ</name>